<organism evidence="1 2">
    <name type="scientific">Sunxiuqinia dokdonensis</name>
    <dbReference type="NCBI Taxonomy" id="1409788"/>
    <lineage>
        <taxon>Bacteria</taxon>
        <taxon>Pseudomonadati</taxon>
        <taxon>Bacteroidota</taxon>
        <taxon>Bacteroidia</taxon>
        <taxon>Marinilabiliales</taxon>
        <taxon>Prolixibacteraceae</taxon>
        <taxon>Sunxiuqinia</taxon>
    </lineage>
</organism>
<sequence length="78" mass="9100">MPMMKNYTLIHFLHACPYDQFAPREINSIKEKEATLKQELGEILFSPSEKSVQKILNFSKSYEVLDSHLTSRIEVIKN</sequence>
<name>A0A0L8VBF8_9BACT</name>
<gene>
    <name evidence="1" type="ORF">NC99_13710</name>
</gene>
<reference evidence="2" key="1">
    <citation type="submission" date="2015-07" db="EMBL/GenBank/DDBJ databases">
        <title>Genome sequencing of Sunxiuqinia dokdonensis strain SK.</title>
        <authorList>
            <person name="Ahn S."/>
            <person name="Kim B.-C."/>
        </authorList>
    </citation>
    <scope>NUCLEOTIDE SEQUENCE [LARGE SCALE GENOMIC DNA]</scope>
    <source>
        <strain evidence="2">SK</strain>
    </source>
</reference>
<dbReference type="RefSeq" id="WP_157624553.1">
    <property type="nucleotide sequence ID" value="NZ_LGIA01000069.1"/>
</dbReference>
<dbReference type="EMBL" id="LGIA01000069">
    <property type="protein sequence ID" value="KOH45820.1"/>
    <property type="molecule type" value="Genomic_DNA"/>
</dbReference>
<dbReference type="OrthoDB" id="9966785at2"/>
<proteinExistence type="predicted"/>
<comment type="caution">
    <text evidence="1">The sequence shown here is derived from an EMBL/GenBank/DDBJ whole genome shotgun (WGS) entry which is preliminary data.</text>
</comment>
<evidence type="ECO:0000313" key="1">
    <source>
        <dbReference type="EMBL" id="KOH45820.1"/>
    </source>
</evidence>
<evidence type="ECO:0000313" key="2">
    <source>
        <dbReference type="Proteomes" id="UP000036958"/>
    </source>
</evidence>
<dbReference type="AlphaFoldDB" id="A0A0L8VBF8"/>
<dbReference type="Proteomes" id="UP000036958">
    <property type="component" value="Unassembled WGS sequence"/>
</dbReference>
<protein>
    <submittedName>
        <fullName evidence="1">Uncharacterized protein</fullName>
    </submittedName>
</protein>
<accession>A0A0L8VBF8</accession>
<dbReference type="STRING" id="1409788.NC99_13710"/>
<keyword evidence="2" id="KW-1185">Reference proteome</keyword>